<protein>
    <submittedName>
        <fullName evidence="1">Uncharacterized protein</fullName>
    </submittedName>
</protein>
<reference evidence="1 2" key="1">
    <citation type="submission" date="2018-08" db="EMBL/GenBank/DDBJ databases">
        <title>A genome reference for cultivated species of the human gut microbiota.</title>
        <authorList>
            <person name="Zou Y."/>
            <person name="Xue W."/>
            <person name="Luo G."/>
        </authorList>
    </citation>
    <scope>NUCLEOTIDE SEQUENCE [LARGE SCALE GENOMIC DNA]</scope>
    <source>
        <strain evidence="1 2">AM25-1</strain>
    </source>
</reference>
<accession>A0A414PRC4</accession>
<name>A0A414PRC4_FUSMR</name>
<proteinExistence type="predicted"/>
<dbReference type="Proteomes" id="UP000284676">
    <property type="component" value="Unassembled WGS sequence"/>
</dbReference>
<evidence type="ECO:0000313" key="2">
    <source>
        <dbReference type="Proteomes" id="UP000284676"/>
    </source>
</evidence>
<dbReference type="AlphaFoldDB" id="A0A414PRC4"/>
<sequence length="96" mass="11759">MYKNIMKITVYRKDGEVIKEREILIDDLENIQKILNNSFSRYYELKIIYLNTEKNEMKLCFDKQVDEVICQNKDEDYYIIKAHIKILNEIKKILHR</sequence>
<evidence type="ECO:0000313" key="1">
    <source>
        <dbReference type="EMBL" id="RHF71095.1"/>
    </source>
</evidence>
<dbReference type="RefSeq" id="WP_118234553.1">
    <property type="nucleotide sequence ID" value="NZ_CAEUHP010000001.1"/>
</dbReference>
<dbReference type="EMBL" id="QRHL01000018">
    <property type="protein sequence ID" value="RHF71095.1"/>
    <property type="molecule type" value="Genomic_DNA"/>
</dbReference>
<gene>
    <name evidence="1" type="ORF">DW663_09255</name>
</gene>
<comment type="caution">
    <text evidence="1">The sequence shown here is derived from an EMBL/GenBank/DDBJ whole genome shotgun (WGS) entry which is preliminary data.</text>
</comment>
<organism evidence="1 2">
    <name type="scientific">Fusobacterium mortiferum</name>
    <dbReference type="NCBI Taxonomy" id="850"/>
    <lineage>
        <taxon>Bacteria</taxon>
        <taxon>Fusobacteriati</taxon>
        <taxon>Fusobacteriota</taxon>
        <taxon>Fusobacteriia</taxon>
        <taxon>Fusobacteriales</taxon>
        <taxon>Fusobacteriaceae</taxon>
        <taxon>Fusobacterium</taxon>
    </lineage>
</organism>